<keyword evidence="7" id="KW-0503">Monooxygenase</keyword>
<keyword evidence="5 6" id="KW-0408">Iron</keyword>
<reference evidence="9" key="2">
    <citation type="journal article" date="2023" name="IMA Fungus">
        <title>Comparative genomic study of the Penicillium genus elucidates a diverse pangenome and 15 lateral gene transfer events.</title>
        <authorList>
            <person name="Petersen C."/>
            <person name="Sorensen T."/>
            <person name="Nielsen M.R."/>
            <person name="Sondergaard T.E."/>
            <person name="Sorensen J.L."/>
            <person name="Fitzpatrick D.A."/>
            <person name="Frisvad J.C."/>
            <person name="Nielsen K.L."/>
        </authorList>
    </citation>
    <scope>NUCLEOTIDE SEQUENCE</scope>
    <source>
        <strain evidence="9">IBT 35673</strain>
    </source>
</reference>
<dbReference type="InterPro" id="IPR017972">
    <property type="entry name" value="Cyt_P450_CS"/>
</dbReference>
<keyword evidence="4 7" id="KW-0560">Oxidoreductase</keyword>
<evidence type="ECO:0000256" key="6">
    <source>
        <dbReference type="PIRSR" id="PIRSR602401-1"/>
    </source>
</evidence>
<comment type="similarity">
    <text evidence="2 7">Belongs to the cytochrome P450 family.</text>
</comment>
<dbReference type="Proteomes" id="UP001147695">
    <property type="component" value="Unassembled WGS sequence"/>
</dbReference>
<evidence type="ECO:0000256" key="3">
    <source>
        <dbReference type="ARBA" id="ARBA00022723"/>
    </source>
</evidence>
<evidence type="ECO:0000256" key="8">
    <source>
        <dbReference type="SAM" id="Phobius"/>
    </source>
</evidence>
<evidence type="ECO:0000256" key="7">
    <source>
        <dbReference type="RuleBase" id="RU000461"/>
    </source>
</evidence>
<dbReference type="PANTHER" id="PTHR46206:SF4">
    <property type="entry name" value="P450, PUTATIVE (EUROFUNG)-RELATED"/>
    <property type="match status" value="1"/>
</dbReference>
<name>A0A9W9R324_PENBR</name>
<gene>
    <name evidence="9" type="ORF">N7452_000633</name>
</gene>
<dbReference type="PRINTS" id="PR00463">
    <property type="entry name" value="EP450I"/>
</dbReference>
<feature type="binding site" description="axial binding residue" evidence="6">
    <location>
        <position position="466"/>
    </location>
    <ligand>
        <name>heme</name>
        <dbReference type="ChEBI" id="CHEBI:30413"/>
    </ligand>
    <ligandPart>
        <name>Fe</name>
        <dbReference type="ChEBI" id="CHEBI:18248"/>
    </ligandPart>
</feature>
<dbReference type="SUPFAM" id="SSF48264">
    <property type="entry name" value="Cytochrome P450"/>
    <property type="match status" value="1"/>
</dbReference>
<keyword evidence="8" id="KW-1133">Transmembrane helix</keyword>
<keyword evidence="6 7" id="KW-0349">Heme</keyword>
<evidence type="ECO:0000256" key="4">
    <source>
        <dbReference type="ARBA" id="ARBA00023002"/>
    </source>
</evidence>
<dbReference type="CDD" id="cd11041">
    <property type="entry name" value="CYP503A1-like"/>
    <property type="match status" value="1"/>
</dbReference>
<evidence type="ECO:0000256" key="1">
    <source>
        <dbReference type="ARBA" id="ARBA00001971"/>
    </source>
</evidence>
<dbReference type="PROSITE" id="PS00086">
    <property type="entry name" value="CYTOCHROME_P450"/>
    <property type="match status" value="1"/>
</dbReference>
<dbReference type="AlphaFoldDB" id="A0A9W9R324"/>
<organism evidence="9 10">
    <name type="scientific">Penicillium brevicompactum</name>
    <dbReference type="NCBI Taxonomy" id="5074"/>
    <lineage>
        <taxon>Eukaryota</taxon>
        <taxon>Fungi</taxon>
        <taxon>Dikarya</taxon>
        <taxon>Ascomycota</taxon>
        <taxon>Pezizomycotina</taxon>
        <taxon>Eurotiomycetes</taxon>
        <taxon>Eurotiomycetidae</taxon>
        <taxon>Eurotiales</taxon>
        <taxon>Aspergillaceae</taxon>
        <taxon>Penicillium</taxon>
    </lineage>
</organism>
<comment type="cofactor">
    <cofactor evidence="1 6">
        <name>heme</name>
        <dbReference type="ChEBI" id="CHEBI:30413"/>
    </cofactor>
</comment>
<accession>A0A9W9R324</accession>
<sequence>MDIFHGQSLHTLFTGDLGLFSVSLIGVIWLLNIWKRSLKSKVQVPSVGAEGLFGSWITAFQWQSKARSFIQEGYEKHGDYAFKVARLNRWEVFICNEQLISEYKNLMEGQFSANAVTADMFQSKWTAPGAAEGVHKIPIQLLAKALTWQRNRSTAADDPYFSEFVREFLYAWESNVQETSKENVDPQRLGICEINCFETGTKIVSHLTAKSLVGYPLCRDAKLIDVFAQYGNAVPTSGFFIAMFPEILKPLAAKLCEAPRLSNFLNLTFMEEMRRRKFQVGNDPSDIMSWLWQWTHEKEPGKYSEFEIAQSITSAVFGAIHTTTQVLVHCLFELATRPEYVKPLRDEVQEEFDRHGGWKKEGIESMLKLDSFIKECQRFNPLDSGSLARCATNDFTFSNGLKVPRGTFVFAPNAPVLFDERNYSNPYEFDGYRFYRLGQKTGKPQDFRFVATNSKYLQFGDGRHTCPGRYMASDEIRLLLGYILLHYDVATKDGGPRPKNVLFQKILFPDMKASIVLKQRSQAKRRNL</sequence>
<dbReference type="GO" id="GO:0016705">
    <property type="term" value="F:oxidoreductase activity, acting on paired donors, with incorporation or reduction of molecular oxygen"/>
    <property type="evidence" value="ECO:0007669"/>
    <property type="project" value="InterPro"/>
</dbReference>
<dbReference type="Gene3D" id="1.10.630.10">
    <property type="entry name" value="Cytochrome P450"/>
    <property type="match status" value="1"/>
</dbReference>
<dbReference type="PANTHER" id="PTHR46206">
    <property type="entry name" value="CYTOCHROME P450"/>
    <property type="match status" value="1"/>
</dbReference>
<proteinExistence type="inferred from homology"/>
<dbReference type="InterPro" id="IPR036396">
    <property type="entry name" value="Cyt_P450_sf"/>
</dbReference>
<keyword evidence="3 6" id="KW-0479">Metal-binding</keyword>
<dbReference type="Pfam" id="PF00067">
    <property type="entry name" value="p450"/>
    <property type="match status" value="1"/>
</dbReference>
<dbReference type="EMBL" id="JAPZBQ010000001">
    <property type="protein sequence ID" value="KAJ5351659.1"/>
    <property type="molecule type" value="Genomic_DNA"/>
</dbReference>
<evidence type="ECO:0000313" key="10">
    <source>
        <dbReference type="Proteomes" id="UP001147695"/>
    </source>
</evidence>
<keyword evidence="8" id="KW-0812">Transmembrane</keyword>
<protein>
    <submittedName>
        <fullName evidence="9">Cytochrome P450</fullName>
    </submittedName>
</protein>
<reference evidence="9" key="1">
    <citation type="submission" date="2022-12" db="EMBL/GenBank/DDBJ databases">
        <authorList>
            <person name="Petersen C."/>
        </authorList>
    </citation>
    <scope>NUCLEOTIDE SEQUENCE</scope>
    <source>
        <strain evidence="9">IBT 35673</strain>
    </source>
</reference>
<evidence type="ECO:0000256" key="2">
    <source>
        <dbReference type="ARBA" id="ARBA00010617"/>
    </source>
</evidence>
<evidence type="ECO:0000256" key="5">
    <source>
        <dbReference type="ARBA" id="ARBA00023004"/>
    </source>
</evidence>
<feature type="transmembrane region" description="Helical" evidence="8">
    <location>
        <begin position="12"/>
        <end position="31"/>
    </location>
</feature>
<dbReference type="GO" id="GO:0005506">
    <property type="term" value="F:iron ion binding"/>
    <property type="evidence" value="ECO:0007669"/>
    <property type="project" value="InterPro"/>
</dbReference>
<evidence type="ECO:0000313" key="9">
    <source>
        <dbReference type="EMBL" id="KAJ5351659.1"/>
    </source>
</evidence>
<comment type="caution">
    <text evidence="9">The sequence shown here is derived from an EMBL/GenBank/DDBJ whole genome shotgun (WGS) entry which is preliminary data.</text>
</comment>
<dbReference type="GO" id="GO:0004497">
    <property type="term" value="F:monooxygenase activity"/>
    <property type="evidence" value="ECO:0007669"/>
    <property type="project" value="UniProtKB-KW"/>
</dbReference>
<keyword evidence="8" id="KW-0472">Membrane</keyword>
<dbReference type="InterPro" id="IPR002401">
    <property type="entry name" value="Cyt_P450_E_grp-I"/>
</dbReference>
<dbReference type="InterPro" id="IPR001128">
    <property type="entry name" value="Cyt_P450"/>
</dbReference>
<dbReference type="GO" id="GO:0043386">
    <property type="term" value="P:mycotoxin biosynthetic process"/>
    <property type="evidence" value="ECO:0007669"/>
    <property type="project" value="UniProtKB-ARBA"/>
</dbReference>
<dbReference type="GO" id="GO:0020037">
    <property type="term" value="F:heme binding"/>
    <property type="evidence" value="ECO:0007669"/>
    <property type="project" value="InterPro"/>
</dbReference>